<dbReference type="OrthoDB" id="5333578at2759"/>
<protein>
    <recommendedName>
        <fullName evidence="10">Copper acquisition factor BIM1-like domain-containing protein</fullName>
    </recommendedName>
</protein>
<reference evidence="12" key="1">
    <citation type="journal article" date="2012" name="MBio">
        <title>Comparative genome analysis of Trichophyton rubrum and related dermatophytes reveals candidate genes involved in infection.</title>
        <authorList>
            <person name="Martinez D.A."/>
            <person name="Oliver B.G."/>
            <person name="Graeser Y."/>
            <person name="Goldberg J.M."/>
            <person name="Li W."/>
            <person name="Martinez-Rossi N.M."/>
            <person name="Monod M."/>
            <person name="Shelest E."/>
            <person name="Barton R.C."/>
            <person name="Birch E."/>
            <person name="Brakhage A.A."/>
            <person name="Chen Z."/>
            <person name="Gurr S.J."/>
            <person name="Heiman D."/>
            <person name="Heitman J."/>
            <person name="Kosti I."/>
            <person name="Rossi A."/>
            <person name="Saif S."/>
            <person name="Samalova M."/>
            <person name="Saunders C.W."/>
            <person name="Shea T."/>
            <person name="Summerbell R.C."/>
            <person name="Xu J."/>
            <person name="Young S."/>
            <person name="Zeng Q."/>
            <person name="Birren B.W."/>
            <person name="Cuomo C.A."/>
            <person name="White T.C."/>
        </authorList>
    </citation>
    <scope>NUCLEOTIDE SEQUENCE [LARGE SCALE GENOMIC DNA]</scope>
    <source>
        <strain evidence="12">ATCC MYA-4605 / CBS 113480</strain>
    </source>
</reference>
<dbReference type="RefSeq" id="XP_002846187.1">
    <property type="nucleotide sequence ID" value="XM_002846141.1"/>
</dbReference>
<evidence type="ECO:0000259" key="10">
    <source>
        <dbReference type="Pfam" id="PF20238"/>
    </source>
</evidence>
<dbReference type="GO" id="GO:0005886">
    <property type="term" value="C:plasma membrane"/>
    <property type="evidence" value="ECO:0007669"/>
    <property type="project" value="UniProtKB-SubCell"/>
</dbReference>
<keyword evidence="6" id="KW-0325">Glycoprotein</keyword>
<feature type="chain" id="PRO_5002951580" description="Copper acquisition factor BIM1-like domain-containing protein" evidence="9">
    <location>
        <begin position="20"/>
        <end position="210"/>
    </location>
</feature>
<name>C5FTN4_ARTOC</name>
<keyword evidence="4 9" id="KW-0732">Signal</keyword>
<dbReference type="Pfam" id="PF20238">
    <property type="entry name" value="BIM1-like_dom"/>
    <property type="match status" value="1"/>
</dbReference>
<dbReference type="InterPro" id="IPR046936">
    <property type="entry name" value="BIM1-like"/>
</dbReference>
<evidence type="ECO:0000256" key="2">
    <source>
        <dbReference type="ARBA" id="ARBA00022475"/>
    </source>
</evidence>
<evidence type="ECO:0000256" key="5">
    <source>
        <dbReference type="ARBA" id="ARBA00023136"/>
    </source>
</evidence>
<dbReference type="PANTHER" id="PTHR34992">
    <property type="entry name" value="HYPHAL ANASTAMOSIS-7 PROTEIN"/>
    <property type="match status" value="1"/>
</dbReference>
<evidence type="ECO:0000256" key="1">
    <source>
        <dbReference type="ARBA" id="ARBA00004609"/>
    </source>
</evidence>
<keyword evidence="2" id="KW-1003">Cell membrane</keyword>
<dbReference type="GO" id="GO:0098552">
    <property type="term" value="C:side of membrane"/>
    <property type="evidence" value="ECO:0007669"/>
    <property type="project" value="UniProtKB-KW"/>
</dbReference>
<evidence type="ECO:0000256" key="8">
    <source>
        <dbReference type="SAM" id="MobiDB-lite"/>
    </source>
</evidence>
<dbReference type="HOGENOM" id="CLU_070647_2_1_1"/>
<keyword evidence="3" id="KW-0336">GPI-anchor</keyword>
<dbReference type="AlphaFoldDB" id="C5FTN4"/>
<organism evidence="11 12">
    <name type="scientific">Arthroderma otae (strain ATCC MYA-4605 / CBS 113480)</name>
    <name type="common">Microsporum canis</name>
    <dbReference type="NCBI Taxonomy" id="554155"/>
    <lineage>
        <taxon>Eukaryota</taxon>
        <taxon>Fungi</taxon>
        <taxon>Dikarya</taxon>
        <taxon>Ascomycota</taxon>
        <taxon>Pezizomycotina</taxon>
        <taxon>Eurotiomycetes</taxon>
        <taxon>Eurotiomycetidae</taxon>
        <taxon>Onygenales</taxon>
        <taxon>Arthrodermataceae</taxon>
        <taxon>Microsporum</taxon>
    </lineage>
</organism>
<evidence type="ECO:0000313" key="12">
    <source>
        <dbReference type="Proteomes" id="UP000002035"/>
    </source>
</evidence>
<dbReference type="OMA" id="YPCAGVP"/>
<evidence type="ECO:0000313" key="11">
    <source>
        <dbReference type="EMBL" id="EEQ33237.1"/>
    </source>
</evidence>
<keyword evidence="7" id="KW-0449">Lipoprotein</keyword>
<sequence length="210" mass="22023">MLTNQLLVLLAFGLSLVSAHFRVEYPYWRGNSFKTQYTRPCGGINITTNRTEWPVDGGSILFKPTHPWALTYVNLGLGENDSVIFDHILVPGFNQTGNGTFCFPKISIPKGLGIQDGTNASLQIVQVSEGGSSLYNCMDITFSNSPSNLLAQDMCVNSTGVGGAAITSTPTSGEGSPSASPSHGGTISNAGATSIGITTLFAMVVASLLV</sequence>
<evidence type="ECO:0000256" key="3">
    <source>
        <dbReference type="ARBA" id="ARBA00022622"/>
    </source>
</evidence>
<evidence type="ECO:0000256" key="9">
    <source>
        <dbReference type="SAM" id="SignalP"/>
    </source>
</evidence>
<proteinExistence type="predicted"/>
<dbReference type="CDD" id="cd21176">
    <property type="entry name" value="LPMO_auxiliary-like"/>
    <property type="match status" value="1"/>
</dbReference>
<evidence type="ECO:0000256" key="7">
    <source>
        <dbReference type="ARBA" id="ARBA00023288"/>
    </source>
</evidence>
<dbReference type="PANTHER" id="PTHR34992:SF2">
    <property type="entry name" value="COPPER ACQUISITION FACTOR BIM1-LIKE DOMAIN-CONTAINING PROTEIN"/>
    <property type="match status" value="1"/>
</dbReference>
<dbReference type="GeneID" id="9227069"/>
<dbReference type="eggNOG" id="ENOG502S92W">
    <property type="taxonomic scope" value="Eukaryota"/>
</dbReference>
<accession>C5FTN4</accession>
<dbReference type="EMBL" id="DS995705">
    <property type="protein sequence ID" value="EEQ33237.1"/>
    <property type="molecule type" value="Genomic_DNA"/>
</dbReference>
<dbReference type="InterPro" id="IPR046530">
    <property type="entry name" value="BIM1-like_dom"/>
</dbReference>
<evidence type="ECO:0000256" key="6">
    <source>
        <dbReference type="ARBA" id="ARBA00023180"/>
    </source>
</evidence>
<keyword evidence="5" id="KW-0472">Membrane</keyword>
<feature type="signal peptide" evidence="9">
    <location>
        <begin position="1"/>
        <end position="19"/>
    </location>
</feature>
<keyword evidence="12" id="KW-1185">Reference proteome</keyword>
<feature type="domain" description="Copper acquisition factor BIM1-like" evidence="10">
    <location>
        <begin position="18"/>
        <end position="160"/>
    </location>
</feature>
<feature type="region of interest" description="Disordered" evidence="8">
    <location>
        <begin position="166"/>
        <end position="185"/>
    </location>
</feature>
<evidence type="ECO:0000256" key="4">
    <source>
        <dbReference type="ARBA" id="ARBA00022729"/>
    </source>
</evidence>
<feature type="compositionally biased region" description="Low complexity" evidence="8">
    <location>
        <begin position="167"/>
        <end position="185"/>
    </location>
</feature>
<gene>
    <name evidence="11" type="ORF">MCYG_06056</name>
</gene>
<dbReference type="STRING" id="554155.C5FTN4"/>
<dbReference type="VEuPathDB" id="FungiDB:MCYG_06056"/>
<comment type="subcellular location">
    <subcellularLocation>
        <location evidence="1">Cell membrane</location>
        <topology evidence="1">Lipid-anchor</topology>
        <topology evidence="1">GPI-anchor</topology>
    </subcellularLocation>
</comment>
<dbReference type="Proteomes" id="UP000002035">
    <property type="component" value="Unassembled WGS sequence"/>
</dbReference>